<organism evidence="2 3">
    <name type="scientific">Giardia duodenalis assemblage B</name>
    <dbReference type="NCBI Taxonomy" id="1394984"/>
    <lineage>
        <taxon>Eukaryota</taxon>
        <taxon>Metamonada</taxon>
        <taxon>Diplomonadida</taxon>
        <taxon>Hexamitidae</taxon>
        <taxon>Giardiinae</taxon>
        <taxon>Giardia</taxon>
    </lineage>
</organism>
<proteinExistence type="predicted"/>
<reference evidence="2 3" key="1">
    <citation type="journal article" date="2015" name="Mol. Biochem. Parasitol.">
        <title>Identification of polymorphic genes for use in assemblage B genotyping assays through comparative genomics of multiple assemblage B Giardia duodenalis isolates.</title>
        <authorList>
            <person name="Wielinga C."/>
            <person name="Thompson R.C."/>
            <person name="Monis P."/>
            <person name="Ryan U."/>
        </authorList>
    </citation>
    <scope>NUCLEOTIDE SEQUENCE [LARGE SCALE GENOMIC DNA]</scope>
    <source>
        <strain evidence="2 3">BAH15c1</strain>
    </source>
</reference>
<dbReference type="AlphaFoldDB" id="A0A132NPU8"/>
<dbReference type="EMBL" id="JXTI01000137">
    <property type="protein sequence ID" value="KWX12080.1"/>
    <property type="molecule type" value="Genomic_DNA"/>
</dbReference>
<evidence type="ECO:0000313" key="3">
    <source>
        <dbReference type="Proteomes" id="UP000070089"/>
    </source>
</evidence>
<evidence type="ECO:0000313" key="2">
    <source>
        <dbReference type="EMBL" id="KWX12080.1"/>
    </source>
</evidence>
<evidence type="ECO:0000256" key="1">
    <source>
        <dbReference type="SAM" id="MobiDB-lite"/>
    </source>
</evidence>
<sequence length="39" mass="4234">MPLQSGAPVEYTNKLQTQASVAGDDASRRLNDQAVNCHF</sequence>
<protein>
    <submittedName>
        <fullName evidence="2">NADH:flavin oxidoreductase/ Old Yellow Enzyme family protein</fullName>
    </submittedName>
</protein>
<name>A0A132NPU8_GIAIN</name>
<feature type="region of interest" description="Disordered" evidence="1">
    <location>
        <begin position="1"/>
        <end position="27"/>
    </location>
</feature>
<comment type="caution">
    <text evidence="2">The sequence shown here is derived from an EMBL/GenBank/DDBJ whole genome shotgun (WGS) entry which is preliminary data.</text>
</comment>
<dbReference type="VEuPathDB" id="GiardiaDB:QR46_3964"/>
<dbReference type="Proteomes" id="UP000070089">
    <property type="component" value="Unassembled WGS sequence"/>
</dbReference>
<gene>
    <name evidence="2" type="ORF">QR46_3964</name>
</gene>
<accession>A0A132NPU8</accession>